<feature type="transmembrane region" description="Helical" evidence="7">
    <location>
        <begin position="177"/>
        <end position="202"/>
    </location>
</feature>
<comment type="similarity">
    <text evidence="7">Belongs to the binding-protein-dependent transport system permease family.</text>
</comment>
<evidence type="ECO:0000256" key="4">
    <source>
        <dbReference type="ARBA" id="ARBA00022692"/>
    </source>
</evidence>
<organism evidence="9 10">
    <name type="scientific">Bosea vestrisii</name>
    <dbReference type="NCBI Taxonomy" id="151416"/>
    <lineage>
        <taxon>Bacteria</taxon>
        <taxon>Pseudomonadati</taxon>
        <taxon>Pseudomonadota</taxon>
        <taxon>Alphaproteobacteria</taxon>
        <taxon>Hyphomicrobiales</taxon>
        <taxon>Boseaceae</taxon>
        <taxon>Bosea</taxon>
    </lineage>
</organism>
<dbReference type="Gene3D" id="1.10.3720.10">
    <property type="entry name" value="MetI-like"/>
    <property type="match status" value="1"/>
</dbReference>
<feature type="transmembrane region" description="Helical" evidence="7">
    <location>
        <begin position="12"/>
        <end position="29"/>
    </location>
</feature>
<evidence type="ECO:0000256" key="7">
    <source>
        <dbReference type="RuleBase" id="RU363032"/>
    </source>
</evidence>
<proteinExistence type="inferred from homology"/>
<dbReference type="PROSITE" id="PS50928">
    <property type="entry name" value="ABC_TM1"/>
    <property type="match status" value="1"/>
</dbReference>
<feature type="transmembrane region" description="Helical" evidence="7">
    <location>
        <begin position="135"/>
        <end position="156"/>
    </location>
</feature>
<dbReference type="InterPro" id="IPR035906">
    <property type="entry name" value="MetI-like_sf"/>
</dbReference>
<keyword evidence="3" id="KW-1003">Cell membrane</keyword>
<sequence>MMRRSPTWPIHLALMAVCFVMLVPFYWVLKTSVSGENIFTFPPSIIPRNPHLFYYVDVWYAIPFARYFLNSVIVSVITIAANVVFNAMAGYALTRDFRGKGFILILFLSCMMVPFQATIIPAYLITGQLGLLNSYVGLALPQFSTIICIFVFKASFDAIPGSLIDAAKVDGLPEWRIVWTIMLPLAKSAMATNVILSFIWSWNNFLWPLIMTRTPEMQTLPLGLARFLSYQEDTTGALYAFCIMVLAPGILLFLLAQKEFIQGLTSGATKG</sequence>
<dbReference type="SUPFAM" id="SSF161098">
    <property type="entry name" value="MetI-like"/>
    <property type="match status" value="1"/>
</dbReference>
<gene>
    <name evidence="9" type="ORF">ACFPPC_11530</name>
</gene>
<feature type="transmembrane region" description="Helical" evidence="7">
    <location>
        <begin position="236"/>
        <end position="256"/>
    </location>
</feature>
<dbReference type="EMBL" id="JBHSLV010000019">
    <property type="protein sequence ID" value="MFC5393267.1"/>
    <property type="molecule type" value="Genomic_DNA"/>
</dbReference>
<evidence type="ECO:0000313" key="10">
    <source>
        <dbReference type="Proteomes" id="UP001596104"/>
    </source>
</evidence>
<keyword evidence="5 7" id="KW-1133">Transmembrane helix</keyword>
<dbReference type="PANTHER" id="PTHR43744:SF3">
    <property type="entry name" value="LACTOSE TRANSPORT SYSTEM PERMEASE PROTEIN LACG"/>
    <property type="match status" value="1"/>
</dbReference>
<comment type="caution">
    <text evidence="9">The sequence shown here is derived from an EMBL/GenBank/DDBJ whole genome shotgun (WGS) entry which is preliminary data.</text>
</comment>
<dbReference type="Proteomes" id="UP001596104">
    <property type="component" value="Unassembled WGS sequence"/>
</dbReference>
<evidence type="ECO:0000256" key="6">
    <source>
        <dbReference type="ARBA" id="ARBA00023136"/>
    </source>
</evidence>
<evidence type="ECO:0000256" key="1">
    <source>
        <dbReference type="ARBA" id="ARBA00004651"/>
    </source>
</evidence>
<dbReference type="InterPro" id="IPR000515">
    <property type="entry name" value="MetI-like"/>
</dbReference>
<feature type="transmembrane region" description="Helical" evidence="7">
    <location>
        <begin position="67"/>
        <end position="89"/>
    </location>
</feature>
<keyword evidence="4 7" id="KW-0812">Transmembrane</keyword>
<evidence type="ECO:0000256" key="2">
    <source>
        <dbReference type="ARBA" id="ARBA00022448"/>
    </source>
</evidence>
<keyword evidence="2 7" id="KW-0813">Transport</keyword>
<reference evidence="10" key="1">
    <citation type="journal article" date="2019" name="Int. J. Syst. Evol. Microbiol.">
        <title>The Global Catalogue of Microorganisms (GCM) 10K type strain sequencing project: providing services to taxonomists for standard genome sequencing and annotation.</title>
        <authorList>
            <consortium name="The Broad Institute Genomics Platform"/>
            <consortium name="The Broad Institute Genome Sequencing Center for Infectious Disease"/>
            <person name="Wu L."/>
            <person name="Ma J."/>
        </authorList>
    </citation>
    <scope>NUCLEOTIDE SEQUENCE [LARGE SCALE GENOMIC DNA]</scope>
    <source>
        <strain evidence="10">CGMCC 1.16326</strain>
    </source>
</reference>
<keyword evidence="10" id="KW-1185">Reference proteome</keyword>
<protein>
    <submittedName>
        <fullName evidence="9">Carbohydrate ABC transporter permease</fullName>
    </submittedName>
</protein>
<name>A0ABW0H9H4_9HYPH</name>
<dbReference type="CDD" id="cd06261">
    <property type="entry name" value="TM_PBP2"/>
    <property type="match status" value="1"/>
</dbReference>
<feature type="domain" description="ABC transmembrane type-1" evidence="8">
    <location>
        <begin position="68"/>
        <end position="256"/>
    </location>
</feature>
<evidence type="ECO:0000313" key="9">
    <source>
        <dbReference type="EMBL" id="MFC5393267.1"/>
    </source>
</evidence>
<accession>A0ABW0H9H4</accession>
<dbReference type="PANTHER" id="PTHR43744">
    <property type="entry name" value="ABC TRANSPORTER PERMEASE PROTEIN MG189-RELATED-RELATED"/>
    <property type="match status" value="1"/>
</dbReference>
<evidence type="ECO:0000256" key="3">
    <source>
        <dbReference type="ARBA" id="ARBA00022475"/>
    </source>
</evidence>
<evidence type="ECO:0000256" key="5">
    <source>
        <dbReference type="ARBA" id="ARBA00022989"/>
    </source>
</evidence>
<evidence type="ECO:0000259" key="8">
    <source>
        <dbReference type="PROSITE" id="PS50928"/>
    </source>
</evidence>
<comment type="subcellular location">
    <subcellularLocation>
        <location evidence="1 7">Cell membrane</location>
        <topology evidence="1 7">Multi-pass membrane protein</topology>
    </subcellularLocation>
</comment>
<keyword evidence="6 7" id="KW-0472">Membrane</keyword>
<dbReference type="Pfam" id="PF00528">
    <property type="entry name" value="BPD_transp_1"/>
    <property type="match status" value="1"/>
</dbReference>
<feature type="transmembrane region" description="Helical" evidence="7">
    <location>
        <begin position="101"/>
        <end position="123"/>
    </location>
</feature>